<evidence type="ECO:0000256" key="1">
    <source>
        <dbReference type="ARBA" id="ARBA00005384"/>
    </source>
</evidence>
<reference evidence="7" key="1">
    <citation type="submission" date="2020-08" db="EMBL/GenBank/DDBJ databases">
        <title>Genome public.</title>
        <authorList>
            <person name="Liu C."/>
            <person name="Sun Q."/>
        </authorList>
    </citation>
    <scope>NUCLEOTIDE SEQUENCE</scope>
    <source>
        <strain evidence="7">NSJ-40</strain>
    </source>
</reference>
<dbReference type="PRINTS" id="PR00035">
    <property type="entry name" value="HTHGNTR"/>
</dbReference>
<dbReference type="SUPFAM" id="SSF53383">
    <property type="entry name" value="PLP-dependent transferases"/>
    <property type="match status" value="1"/>
</dbReference>
<evidence type="ECO:0000313" key="8">
    <source>
        <dbReference type="Proteomes" id="UP000651482"/>
    </source>
</evidence>
<dbReference type="InterPro" id="IPR004839">
    <property type="entry name" value="Aminotransferase_I/II_large"/>
</dbReference>
<keyword evidence="4" id="KW-0238">DNA-binding</keyword>
<dbReference type="PANTHER" id="PTHR46577:SF1">
    <property type="entry name" value="HTH-TYPE TRANSCRIPTIONAL REGULATORY PROTEIN GABR"/>
    <property type="match status" value="1"/>
</dbReference>
<protein>
    <submittedName>
        <fullName evidence="7">PLP-dependent aminotransferase family protein</fullName>
    </submittedName>
</protein>
<dbReference type="Pfam" id="PF00155">
    <property type="entry name" value="Aminotran_1_2"/>
    <property type="match status" value="1"/>
</dbReference>
<comment type="caution">
    <text evidence="7">The sequence shown here is derived from an EMBL/GenBank/DDBJ whole genome shotgun (WGS) entry which is preliminary data.</text>
</comment>
<dbReference type="GO" id="GO:0030170">
    <property type="term" value="F:pyridoxal phosphate binding"/>
    <property type="evidence" value="ECO:0007669"/>
    <property type="project" value="InterPro"/>
</dbReference>
<dbReference type="InterPro" id="IPR000524">
    <property type="entry name" value="Tscrpt_reg_HTH_GntR"/>
</dbReference>
<dbReference type="RefSeq" id="WP_249319061.1">
    <property type="nucleotide sequence ID" value="NZ_JACRSN010000007.1"/>
</dbReference>
<evidence type="ECO:0000256" key="4">
    <source>
        <dbReference type="ARBA" id="ARBA00023125"/>
    </source>
</evidence>
<evidence type="ECO:0000256" key="2">
    <source>
        <dbReference type="ARBA" id="ARBA00022898"/>
    </source>
</evidence>
<accession>A0A926HRA1</accession>
<keyword evidence="5" id="KW-0804">Transcription</keyword>
<keyword evidence="8" id="KW-1185">Reference proteome</keyword>
<name>A0A926HRA1_9FIRM</name>
<dbReference type="InterPro" id="IPR051446">
    <property type="entry name" value="HTH_trans_reg/aminotransferase"/>
</dbReference>
<dbReference type="Pfam" id="PF00392">
    <property type="entry name" value="GntR"/>
    <property type="match status" value="1"/>
</dbReference>
<dbReference type="Gene3D" id="3.40.640.10">
    <property type="entry name" value="Type I PLP-dependent aspartate aminotransferase-like (Major domain)"/>
    <property type="match status" value="1"/>
</dbReference>
<dbReference type="GO" id="GO:0003700">
    <property type="term" value="F:DNA-binding transcription factor activity"/>
    <property type="evidence" value="ECO:0007669"/>
    <property type="project" value="InterPro"/>
</dbReference>
<dbReference type="PANTHER" id="PTHR46577">
    <property type="entry name" value="HTH-TYPE TRANSCRIPTIONAL REGULATORY PROTEIN GABR"/>
    <property type="match status" value="1"/>
</dbReference>
<feature type="domain" description="HTH gntR-type" evidence="6">
    <location>
        <begin position="12"/>
        <end position="80"/>
    </location>
</feature>
<comment type="similarity">
    <text evidence="1">In the C-terminal section; belongs to the class-I pyridoxal-phosphate-dependent aminotransferase family.</text>
</comment>
<dbReference type="CDD" id="cd00609">
    <property type="entry name" value="AAT_like"/>
    <property type="match status" value="1"/>
</dbReference>
<evidence type="ECO:0000313" key="7">
    <source>
        <dbReference type="EMBL" id="MBC8533569.1"/>
    </source>
</evidence>
<evidence type="ECO:0000256" key="5">
    <source>
        <dbReference type="ARBA" id="ARBA00023163"/>
    </source>
</evidence>
<dbReference type="SUPFAM" id="SSF46785">
    <property type="entry name" value="Winged helix' DNA-binding domain"/>
    <property type="match status" value="1"/>
</dbReference>
<dbReference type="Gene3D" id="1.10.10.10">
    <property type="entry name" value="Winged helix-like DNA-binding domain superfamily/Winged helix DNA-binding domain"/>
    <property type="match status" value="1"/>
</dbReference>
<evidence type="ECO:0000259" key="6">
    <source>
        <dbReference type="PROSITE" id="PS50949"/>
    </source>
</evidence>
<dbReference type="AlphaFoldDB" id="A0A926HRA1"/>
<organism evidence="7 8">
    <name type="scientific">Yeguia hominis</name>
    <dbReference type="NCBI Taxonomy" id="2763662"/>
    <lineage>
        <taxon>Bacteria</taxon>
        <taxon>Bacillati</taxon>
        <taxon>Bacillota</taxon>
        <taxon>Clostridia</taxon>
        <taxon>Eubacteriales</taxon>
        <taxon>Yeguiaceae</taxon>
        <taxon>Yeguia</taxon>
    </lineage>
</organism>
<evidence type="ECO:0000256" key="3">
    <source>
        <dbReference type="ARBA" id="ARBA00023015"/>
    </source>
</evidence>
<dbReference type="Proteomes" id="UP000651482">
    <property type="component" value="Unassembled WGS sequence"/>
</dbReference>
<sequence length="476" mass="53066">MITAILDKSSSVPLYEQLYREIRTRIESGEFKAGEKLPSKRKLAQHLGISQLTVQNTYTQLVAEGYVYAIPKSGYYAEAIEPVPAVQEEPLSTFSDRPTDFPCCQYDFATNAVDPDAFPFATWAHIARQVLREHAGILNASHPQGLPALREEIVRYLYRFRGIRTSPEQIVLGAGSEALFAILIPLLGRTSIFALEDPGYRKIGQILEDHNVSSVPIPLDADGMQLSELRKSGASVAHISPSHQFPTGIVMPVSRRLALLKWAGEAPGRYIIESDYDSEFRFCGNPLPACRSLEGSGRVIYLNTFTKSLAPSLRISYMVLPPELLTLYRNRYLRYACTVPSFEQAILCEFLHNGMFERHLNRMCKLYRKKRDLLIAAIQGSPLSSHIEIAESNAGLHLLLRVQIGLHEQELVSAASACGVRIRGISEYYRSSAPDDLSPTLVIGYSGMPTETLSAAVETLIRAWMFACAQKKLTRL</sequence>
<dbReference type="InterPro" id="IPR015421">
    <property type="entry name" value="PyrdxlP-dep_Trfase_major"/>
</dbReference>
<dbReference type="InterPro" id="IPR036390">
    <property type="entry name" value="WH_DNA-bd_sf"/>
</dbReference>
<dbReference type="InterPro" id="IPR015424">
    <property type="entry name" value="PyrdxlP-dep_Trfase"/>
</dbReference>
<keyword evidence="2" id="KW-0663">Pyridoxal phosphate</keyword>
<dbReference type="GO" id="GO:0008483">
    <property type="term" value="F:transaminase activity"/>
    <property type="evidence" value="ECO:0007669"/>
    <property type="project" value="UniProtKB-KW"/>
</dbReference>
<dbReference type="PROSITE" id="PS50949">
    <property type="entry name" value="HTH_GNTR"/>
    <property type="match status" value="1"/>
</dbReference>
<dbReference type="CDD" id="cd07377">
    <property type="entry name" value="WHTH_GntR"/>
    <property type="match status" value="1"/>
</dbReference>
<gene>
    <name evidence="7" type="ORF">IAG03_06025</name>
</gene>
<dbReference type="GO" id="GO:0003677">
    <property type="term" value="F:DNA binding"/>
    <property type="evidence" value="ECO:0007669"/>
    <property type="project" value="UniProtKB-KW"/>
</dbReference>
<keyword evidence="3" id="KW-0805">Transcription regulation</keyword>
<proteinExistence type="inferred from homology"/>
<keyword evidence="7" id="KW-0808">Transferase</keyword>
<dbReference type="EMBL" id="JACRSN010000007">
    <property type="protein sequence ID" value="MBC8533569.1"/>
    <property type="molecule type" value="Genomic_DNA"/>
</dbReference>
<dbReference type="InterPro" id="IPR036388">
    <property type="entry name" value="WH-like_DNA-bd_sf"/>
</dbReference>
<dbReference type="SMART" id="SM00345">
    <property type="entry name" value="HTH_GNTR"/>
    <property type="match status" value="1"/>
</dbReference>
<keyword evidence="7" id="KW-0032">Aminotransferase</keyword>